<reference evidence="6 7" key="1">
    <citation type="submission" date="2021-01" db="EMBL/GenBank/DDBJ databases">
        <title>Draft genomes of Rhodovulum sulfidophilum.</title>
        <authorList>
            <person name="Guzman M.S."/>
        </authorList>
    </citation>
    <scope>NUCLEOTIDE SEQUENCE [LARGE SCALE GENOMIC DNA]</scope>
    <source>
        <strain evidence="6 7">AB35</strain>
    </source>
</reference>
<evidence type="ECO:0000256" key="1">
    <source>
        <dbReference type="ARBA" id="ARBA00004613"/>
    </source>
</evidence>
<dbReference type="SUPFAM" id="SSF69255">
    <property type="entry name" value="gp5 N-terminal domain-like"/>
    <property type="match status" value="1"/>
</dbReference>
<dbReference type="NCBIfam" id="TIGR03361">
    <property type="entry name" value="VI_Rhs_Vgr"/>
    <property type="match status" value="1"/>
</dbReference>
<dbReference type="InterPro" id="IPR006533">
    <property type="entry name" value="T6SS_Vgr_RhsGE"/>
</dbReference>
<sequence>MSGFFRQDARMGRISTVLGQDVPVLRRFEGTDHLNALFDYSADCLAATADVDFDRLIGTHATVTLTTRDGERPFDGIVTEARWLGSGDNGHRYRLRLRPWAFLASLRRNQRIFHNKTVVEILTELLSAYADAGALTVELANDYPELEYTVQYRESDLAFACRMMERHGISYHFRHAEGAHEMVLTDQVEAHDSIGARPFRPAEGHHQEEVSHLRAWRPARRITTGAIRLTDYNFKTPVAAMETDHLGDAAYEQGQIESFDWPGDYLDQGRGRVVAELRAAGERGQDRRYEAEGDIVALGAGLRVTLSGDPVPGTGGEYICLSARHSYTADNYGSGGSDDGDGRAYDGQYVLMPVEAPLLPEQKTARADVRGPQTATVVGEGEIDCDEYGRILVRFHWDLDEAWSMRCRVSQSWAGAGWGGMVIPRIGMEVVVEFLDGDPDKPLVTGCVYNGRNPVPYDLPANKTRSTFRTKTHKGRGFNELRFEDERGREEVFSHATRDHNQVVRRDLFSSVHRSQFSDIGGEMFQRVGRSFALEAQGTVEVASQMGTVISSGPIGMSPFRFKPIIKNESAEVDRVKVEMASIKSAFPTGGLTLRAQTVLLDEVGLSRISMAGTTMREVAGKAKTTHAGELVRTSSGSTIVNEAADVFSVVAGEVDLPPDIRAIANWNFPPLNG</sequence>
<dbReference type="PANTHER" id="PTHR32305">
    <property type="match status" value="1"/>
</dbReference>
<organism evidence="6 7">
    <name type="scientific">Rhodovulum sulfidophilum</name>
    <name type="common">Rhodobacter sulfidophilus</name>
    <dbReference type="NCBI Taxonomy" id="35806"/>
    <lineage>
        <taxon>Bacteria</taxon>
        <taxon>Pseudomonadati</taxon>
        <taxon>Pseudomonadota</taxon>
        <taxon>Alphaproteobacteria</taxon>
        <taxon>Rhodobacterales</taxon>
        <taxon>Paracoccaceae</taxon>
        <taxon>Rhodovulum</taxon>
    </lineage>
</organism>
<dbReference type="SUPFAM" id="SSF69349">
    <property type="entry name" value="Phage fibre proteins"/>
    <property type="match status" value="1"/>
</dbReference>
<dbReference type="InterPro" id="IPR017847">
    <property type="entry name" value="T6SS_RhsGE_Vgr_subset"/>
</dbReference>
<dbReference type="Gene3D" id="2.30.110.50">
    <property type="match status" value="1"/>
</dbReference>
<dbReference type="Gene3D" id="2.40.50.230">
    <property type="entry name" value="Gp5 N-terminal domain"/>
    <property type="match status" value="1"/>
</dbReference>
<dbReference type="SUPFAM" id="SSF69279">
    <property type="entry name" value="Phage tail proteins"/>
    <property type="match status" value="2"/>
</dbReference>
<dbReference type="Pfam" id="PF05954">
    <property type="entry name" value="Phage_GPD"/>
    <property type="match status" value="1"/>
</dbReference>
<name>A0ABS1RZD2_RHOSU</name>
<evidence type="ECO:0000256" key="3">
    <source>
        <dbReference type="ARBA" id="ARBA00022525"/>
    </source>
</evidence>
<dbReference type="InterPro" id="IPR037026">
    <property type="entry name" value="Vgr_OB-fold_dom_sf"/>
</dbReference>
<dbReference type="Pfam" id="PF04717">
    <property type="entry name" value="Phage_base_V"/>
    <property type="match status" value="1"/>
</dbReference>
<evidence type="ECO:0000313" key="7">
    <source>
        <dbReference type="Proteomes" id="UP000604473"/>
    </source>
</evidence>
<accession>A0ABS1RZD2</accession>
<feature type="domain" description="Gp5/Type VI secretion system Vgr C-terminal trimerisation" evidence="5">
    <location>
        <begin position="466"/>
        <end position="537"/>
    </location>
</feature>
<dbReference type="InterPro" id="IPR006531">
    <property type="entry name" value="Gp5/Vgr_OB"/>
</dbReference>
<proteinExistence type="inferred from homology"/>
<feature type="domain" description="Gp5/Type VI secretion system Vgr protein OB-fold" evidence="4">
    <location>
        <begin position="384"/>
        <end position="449"/>
    </location>
</feature>
<gene>
    <name evidence="6" type="primary">tssI</name>
    <name evidence="6" type="ORF">JMM60_21440</name>
</gene>
<evidence type="ECO:0000259" key="5">
    <source>
        <dbReference type="Pfam" id="PF22178"/>
    </source>
</evidence>
<comment type="similarity">
    <text evidence="2">Belongs to the VgrG protein family.</text>
</comment>
<dbReference type="RefSeq" id="WP_202250780.1">
    <property type="nucleotide sequence ID" value="NZ_JAESJJ010000064.1"/>
</dbReference>
<protein>
    <submittedName>
        <fullName evidence="6">Type VI secretion system tip protein VgrG</fullName>
    </submittedName>
</protein>
<dbReference type="PANTHER" id="PTHR32305:SF15">
    <property type="entry name" value="PROTEIN RHSA-RELATED"/>
    <property type="match status" value="1"/>
</dbReference>
<dbReference type="Pfam" id="PF22178">
    <property type="entry name" value="Gp5_trimer_C"/>
    <property type="match status" value="1"/>
</dbReference>
<dbReference type="Gene3D" id="4.10.220.110">
    <property type="match status" value="1"/>
</dbReference>
<dbReference type="EMBL" id="JAESJJ010000064">
    <property type="protein sequence ID" value="MBL3611277.1"/>
    <property type="molecule type" value="Genomic_DNA"/>
</dbReference>
<evidence type="ECO:0000313" key="6">
    <source>
        <dbReference type="EMBL" id="MBL3611277.1"/>
    </source>
</evidence>
<dbReference type="Proteomes" id="UP000604473">
    <property type="component" value="Unassembled WGS sequence"/>
</dbReference>
<dbReference type="Gene3D" id="3.55.50.10">
    <property type="entry name" value="Baseplate protein-like domains"/>
    <property type="match status" value="1"/>
</dbReference>
<keyword evidence="7" id="KW-1185">Reference proteome</keyword>
<comment type="caution">
    <text evidence="6">The sequence shown here is derived from an EMBL/GenBank/DDBJ whole genome shotgun (WGS) entry which is preliminary data.</text>
</comment>
<evidence type="ECO:0000259" key="4">
    <source>
        <dbReference type="Pfam" id="PF04717"/>
    </source>
</evidence>
<comment type="subcellular location">
    <subcellularLocation>
        <location evidence="1">Secreted</location>
    </subcellularLocation>
</comment>
<dbReference type="NCBIfam" id="TIGR01646">
    <property type="entry name" value="vgr_GE"/>
    <property type="match status" value="1"/>
</dbReference>
<evidence type="ECO:0000256" key="2">
    <source>
        <dbReference type="ARBA" id="ARBA00005558"/>
    </source>
</evidence>
<keyword evidence="3" id="KW-0964">Secreted</keyword>
<dbReference type="InterPro" id="IPR054030">
    <property type="entry name" value="Gp5_Vgr_C"/>
</dbReference>
<dbReference type="InterPro" id="IPR050708">
    <property type="entry name" value="T6SS_VgrG/RHS"/>
</dbReference>